<dbReference type="EMBL" id="JAVRRD010000009">
    <property type="protein sequence ID" value="KAK5055241.1"/>
    <property type="molecule type" value="Genomic_DNA"/>
</dbReference>
<dbReference type="SUPFAM" id="SSF51905">
    <property type="entry name" value="FAD/NAD(P)-binding domain"/>
    <property type="match status" value="1"/>
</dbReference>
<feature type="domain" description="FAD-binding" evidence="5">
    <location>
        <begin position="304"/>
        <end position="392"/>
    </location>
</feature>
<dbReference type="InterPro" id="IPR036188">
    <property type="entry name" value="FAD/NAD-bd_sf"/>
</dbReference>
<keyword evidence="4" id="KW-0812">Transmembrane</keyword>
<keyword evidence="3" id="KW-0560">Oxidoreductase</keyword>
<evidence type="ECO:0000313" key="6">
    <source>
        <dbReference type="EMBL" id="KAK5055241.1"/>
    </source>
</evidence>
<organism evidence="6 7">
    <name type="scientific">Exophiala bonariae</name>
    <dbReference type="NCBI Taxonomy" id="1690606"/>
    <lineage>
        <taxon>Eukaryota</taxon>
        <taxon>Fungi</taxon>
        <taxon>Dikarya</taxon>
        <taxon>Ascomycota</taxon>
        <taxon>Pezizomycotina</taxon>
        <taxon>Eurotiomycetes</taxon>
        <taxon>Chaetothyriomycetidae</taxon>
        <taxon>Chaetothyriales</taxon>
        <taxon>Herpotrichiellaceae</taxon>
        <taxon>Exophiala</taxon>
    </lineage>
</organism>
<keyword evidence="4" id="KW-1133">Transmembrane helix</keyword>
<dbReference type="GeneID" id="89981127"/>
<evidence type="ECO:0000256" key="2">
    <source>
        <dbReference type="ARBA" id="ARBA00022827"/>
    </source>
</evidence>
<dbReference type="PRINTS" id="PR00420">
    <property type="entry name" value="RNGMNOXGNASE"/>
</dbReference>
<dbReference type="Proteomes" id="UP001358417">
    <property type="component" value="Unassembled WGS sequence"/>
</dbReference>
<proteinExistence type="predicted"/>
<accession>A0AAV9NI08</accession>
<keyword evidence="2" id="KW-0274">FAD</keyword>
<feature type="domain" description="FAD-binding" evidence="5">
    <location>
        <begin position="8"/>
        <end position="179"/>
    </location>
</feature>
<dbReference type="Gene3D" id="3.50.50.60">
    <property type="entry name" value="FAD/NAD(P)-binding domain"/>
    <property type="match status" value="1"/>
</dbReference>
<gene>
    <name evidence="6" type="ORF">LTR84_012991</name>
</gene>
<evidence type="ECO:0000256" key="1">
    <source>
        <dbReference type="ARBA" id="ARBA00022630"/>
    </source>
</evidence>
<evidence type="ECO:0000259" key="5">
    <source>
        <dbReference type="Pfam" id="PF01494"/>
    </source>
</evidence>
<name>A0AAV9NI08_9EURO</name>
<sequence length="453" mass="49959">MAPSKSFEVAIIGGGIAGVTLAIALHYRNVPVTIYEQAPQFGEVGAGVSFSPNAVQAMKSCHEGVYKAFDKVCTRNVWPSKQNVWFDYLNGYDKKADGHQEAAFTITNSLGQNGVHRARFLDEMVTLIPEGIAKFGKRLDDITEKDDGKLLMKFLDGTTAEADVVIGCDGIKSRVRQLIVGVDHPSAYPTYTHKYAYRGLIPMEKAVEVLGEERAKNACMHVSIVDVPIFLDQGKLTILQMGPDGHLLTFAVSHGTILNIVAFRTQSEDWPDYQRLTRRARREDALRDFADYGANVINLLKLTEENLDVWAIFDLGENPVPTFYKGRLAISGDAAHATSPHHGAGAGLCIEDSAILAELFADENVKTQQDLEGVLAAFDASRRERGQWLVQSSRFIGDSYEWRADGVGDDFKKIESEIIRRNGIISDIDMGKLIAEAKADLKQRLSLPGRSNL</sequence>
<dbReference type="PANTHER" id="PTHR46720">
    <property type="entry name" value="HYDROXYLASE, PUTATIVE (AFU_ORTHOLOGUE AFUA_3G01460)-RELATED"/>
    <property type="match status" value="1"/>
</dbReference>
<dbReference type="SUPFAM" id="SSF54373">
    <property type="entry name" value="FAD-linked reductases, C-terminal domain"/>
    <property type="match status" value="1"/>
</dbReference>
<evidence type="ECO:0000313" key="7">
    <source>
        <dbReference type="Proteomes" id="UP001358417"/>
    </source>
</evidence>
<evidence type="ECO:0000256" key="3">
    <source>
        <dbReference type="ARBA" id="ARBA00023002"/>
    </source>
</evidence>
<dbReference type="InterPro" id="IPR051104">
    <property type="entry name" value="FAD_monoxygenase"/>
</dbReference>
<keyword evidence="4" id="KW-0472">Membrane</keyword>
<keyword evidence="1" id="KW-0285">Flavoprotein</keyword>
<evidence type="ECO:0000256" key="4">
    <source>
        <dbReference type="SAM" id="Phobius"/>
    </source>
</evidence>
<dbReference type="AlphaFoldDB" id="A0AAV9NI08"/>
<dbReference type="PANTHER" id="PTHR46720:SF3">
    <property type="entry name" value="FAD-BINDING DOMAIN-CONTAINING PROTEIN-RELATED"/>
    <property type="match status" value="1"/>
</dbReference>
<reference evidence="6 7" key="1">
    <citation type="submission" date="2023-08" db="EMBL/GenBank/DDBJ databases">
        <title>Black Yeasts Isolated from many extreme environments.</title>
        <authorList>
            <person name="Coleine C."/>
            <person name="Stajich J.E."/>
            <person name="Selbmann L."/>
        </authorList>
    </citation>
    <scope>NUCLEOTIDE SEQUENCE [LARGE SCALE GENOMIC DNA]</scope>
    <source>
        <strain evidence="6 7">CCFEE 5792</strain>
    </source>
</reference>
<protein>
    <recommendedName>
        <fullName evidence="5">FAD-binding domain-containing protein</fullName>
    </recommendedName>
</protein>
<feature type="transmembrane region" description="Helical" evidence="4">
    <location>
        <begin position="7"/>
        <end position="27"/>
    </location>
</feature>
<dbReference type="Pfam" id="PF01494">
    <property type="entry name" value="FAD_binding_3"/>
    <property type="match status" value="2"/>
</dbReference>
<dbReference type="GO" id="GO:0071949">
    <property type="term" value="F:FAD binding"/>
    <property type="evidence" value="ECO:0007669"/>
    <property type="project" value="InterPro"/>
</dbReference>
<dbReference type="GO" id="GO:0044550">
    <property type="term" value="P:secondary metabolite biosynthetic process"/>
    <property type="evidence" value="ECO:0007669"/>
    <property type="project" value="TreeGrafter"/>
</dbReference>
<dbReference type="RefSeq" id="XP_064707672.1">
    <property type="nucleotide sequence ID" value="XM_064856496.1"/>
</dbReference>
<dbReference type="GO" id="GO:0016491">
    <property type="term" value="F:oxidoreductase activity"/>
    <property type="evidence" value="ECO:0007669"/>
    <property type="project" value="UniProtKB-KW"/>
</dbReference>
<comment type="caution">
    <text evidence="6">The sequence shown here is derived from an EMBL/GenBank/DDBJ whole genome shotgun (WGS) entry which is preliminary data.</text>
</comment>
<dbReference type="InterPro" id="IPR002938">
    <property type="entry name" value="FAD-bd"/>
</dbReference>
<keyword evidence="7" id="KW-1185">Reference proteome</keyword>